<gene>
    <name evidence="5" type="ORF">QR98_0036220</name>
    <name evidence="4" type="ORF">SSS_3655</name>
</gene>
<dbReference type="Proteomes" id="UP000070412">
    <property type="component" value="Unassembled WGS sequence"/>
</dbReference>
<feature type="region of interest" description="Disordered" evidence="2">
    <location>
        <begin position="202"/>
        <end position="245"/>
    </location>
</feature>
<dbReference type="OrthoDB" id="6516715at2759"/>
<feature type="compositionally biased region" description="Basic and acidic residues" evidence="2">
    <location>
        <begin position="317"/>
        <end position="328"/>
    </location>
</feature>
<dbReference type="EnsemblMetazoa" id="SSS_3655s_mrna">
    <property type="protein sequence ID" value="KAF7493347.1"/>
    <property type="gene ID" value="SSS_3655"/>
</dbReference>
<accession>A0A132A2K7</accession>
<name>A0A132A2K7_SARSC</name>
<reference evidence="7" key="2">
    <citation type="journal article" date="2020" name="PLoS Negl. Trop. Dis.">
        <title>High-quality nuclear genome for Sarcoptes scabiei-A critical resource for a neglected parasite.</title>
        <authorList>
            <person name="Korhonen P.K."/>
            <person name="Gasser R.B."/>
            <person name="Ma G."/>
            <person name="Wang T."/>
            <person name="Stroehlein A.J."/>
            <person name="Young N.D."/>
            <person name="Ang C.S."/>
            <person name="Fernando D.D."/>
            <person name="Lu H.C."/>
            <person name="Taylor S."/>
            <person name="Reynolds S.L."/>
            <person name="Mofiz E."/>
            <person name="Najaraj S.H."/>
            <person name="Gowda H."/>
            <person name="Madugundu A."/>
            <person name="Renuse S."/>
            <person name="Holt D."/>
            <person name="Pandey A."/>
            <person name="Papenfuss A.T."/>
            <person name="Fischer K."/>
        </authorList>
    </citation>
    <scope>NUCLEOTIDE SEQUENCE [LARGE SCALE GENOMIC DNA]</scope>
</reference>
<feature type="coiled-coil region" evidence="1">
    <location>
        <begin position="45"/>
        <end position="163"/>
    </location>
</feature>
<protein>
    <submittedName>
        <fullName evidence="5 6">Uncharacterized protein</fullName>
    </submittedName>
</protein>
<evidence type="ECO:0000313" key="4">
    <source>
        <dbReference type="EMBL" id="KAF7493347.1"/>
    </source>
</evidence>
<evidence type="ECO:0000313" key="5">
    <source>
        <dbReference type="EMBL" id="KPM05163.1"/>
    </source>
</evidence>
<feature type="compositionally biased region" description="Low complexity" evidence="2">
    <location>
        <begin position="307"/>
        <end position="316"/>
    </location>
</feature>
<evidence type="ECO:0000256" key="1">
    <source>
        <dbReference type="SAM" id="Coils"/>
    </source>
</evidence>
<dbReference type="EMBL" id="WVUK01000056">
    <property type="protein sequence ID" value="KAF7493347.1"/>
    <property type="molecule type" value="Genomic_DNA"/>
</dbReference>
<dbReference type="VEuPathDB" id="VectorBase:SSCA005346"/>
<dbReference type="AlphaFoldDB" id="A0A132A2K7"/>
<keyword evidence="3" id="KW-0812">Transmembrane</keyword>
<reference evidence="4" key="3">
    <citation type="submission" date="2020-01" db="EMBL/GenBank/DDBJ databases">
        <authorList>
            <person name="Korhonen P.K.K."/>
            <person name="Guangxu M.G."/>
            <person name="Wang T.W."/>
            <person name="Stroehlein A.J.S."/>
            <person name="Young N.D."/>
            <person name="Ang C.-S.A."/>
            <person name="Fernando D.W.F."/>
            <person name="Lu H.L."/>
            <person name="Taylor S.T."/>
            <person name="Ehtesham M.E.M."/>
            <person name="Najaraj S.H.N."/>
            <person name="Harsha G.H.G."/>
            <person name="Madugundu A.M."/>
            <person name="Renuse S.R."/>
            <person name="Holt D.H."/>
            <person name="Pandey A.P."/>
            <person name="Papenfuss A.P."/>
            <person name="Gasser R.B.G."/>
            <person name="Fischer K.F."/>
        </authorList>
    </citation>
    <scope>NUCLEOTIDE SEQUENCE</scope>
    <source>
        <strain evidence="4">SSS_KF_BRIS2020</strain>
    </source>
</reference>
<evidence type="ECO:0000256" key="3">
    <source>
        <dbReference type="SAM" id="Phobius"/>
    </source>
</evidence>
<dbReference type="Proteomes" id="UP000616769">
    <property type="component" value="Unassembled WGS sequence"/>
</dbReference>
<organism evidence="5 8">
    <name type="scientific">Sarcoptes scabiei</name>
    <name type="common">Itch mite</name>
    <name type="synonym">Acarus scabiei</name>
    <dbReference type="NCBI Taxonomy" id="52283"/>
    <lineage>
        <taxon>Eukaryota</taxon>
        <taxon>Metazoa</taxon>
        <taxon>Ecdysozoa</taxon>
        <taxon>Arthropoda</taxon>
        <taxon>Chelicerata</taxon>
        <taxon>Arachnida</taxon>
        <taxon>Acari</taxon>
        <taxon>Acariformes</taxon>
        <taxon>Sarcoptiformes</taxon>
        <taxon>Astigmata</taxon>
        <taxon>Psoroptidia</taxon>
        <taxon>Sarcoptoidea</taxon>
        <taxon>Sarcoptidae</taxon>
        <taxon>Sarcoptinae</taxon>
        <taxon>Sarcoptes</taxon>
    </lineage>
</organism>
<evidence type="ECO:0000313" key="8">
    <source>
        <dbReference type="Proteomes" id="UP000616769"/>
    </source>
</evidence>
<evidence type="ECO:0000313" key="7">
    <source>
        <dbReference type="Proteomes" id="UP000070412"/>
    </source>
</evidence>
<sequence length="357" mass="40334">MGISSTITRNHMRPFGGRSPPFLVATLCVGLCVLAVSYWRLGIQYTDLEEQLRRLIQKKDSLEANESFISKQLELREENFSEAKVSLQKKEKELLDLKKTLDDDDAKIQSHLKAQNDLKNTLEKIKTELKEKERMMSELQNKNDELKAENLKMKTEFDDYKAKCNQSVKNYLRGGSPSPYSNQVIAAPDSVPVNKNKAIEMNHKTNEGPKSNLPAPDLSQKSKPSKDDEDDDNQIDNKNDGDTIHHQEMEQIKKPLIDPIVNMIKNPIGSKNEAKNEGINARKFANEGAIKDDLNSSSLNKFFYKISDQNDNSNNKNNDDIAMNKESDNGDIAQNDKILSNDKDGLLESDTIDGDAF</sequence>
<keyword evidence="1" id="KW-0175">Coiled coil</keyword>
<proteinExistence type="predicted"/>
<evidence type="ECO:0000313" key="6">
    <source>
        <dbReference type="EnsemblMetazoa" id="KAF7493347.1"/>
    </source>
</evidence>
<keyword evidence="3" id="KW-1133">Transmembrane helix</keyword>
<feature type="region of interest" description="Disordered" evidence="2">
    <location>
        <begin position="307"/>
        <end position="337"/>
    </location>
</feature>
<reference evidence="5 8" key="1">
    <citation type="journal article" date="2015" name="Parasit. Vectors">
        <title>Draft genome of the scabies mite.</title>
        <authorList>
            <person name="Rider S.D.Jr."/>
            <person name="Morgan M.S."/>
            <person name="Arlian L.G."/>
        </authorList>
    </citation>
    <scope>NUCLEOTIDE SEQUENCE [LARGE SCALE GENOMIC DNA]</scope>
    <source>
        <strain evidence="5">Arlian Lab</strain>
    </source>
</reference>
<evidence type="ECO:0000256" key="2">
    <source>
        <dbReference type="SAM" id="MobiDB-lite"/>
    </source>
</evidence>
<feature type="compositionally biased region" description="Basic and acidic residues" evidence="2">
    <location>
        <begin position="235"/>
        <end position="245"/>
    </location>
</feature>
<feature type="transmembrane region" description="Helical" evidence="3">
    <location>
        <begin position="21"/>
        <end position="41"/>
    </location>
</feature>
<reference evidence="6" key="4">
    <citation type="submission" date="2022-06" db="UniProtKB">
        <authorList>
            <consortium name="EnsemblMetazoa"/>
        </authorList>
    </citation>
    <scope>IDENTIFICATION</scope>
</reference>
<keyword evidence="7" id="KW-1185">Reference proteome</keyword>
<keyword evidence="3" id="KW-0472">Membrane</keyword>
<dbReference type="EMBL" id="JXLN01010125">
    <property type="protein sequence ID" value="KPM05163.1"/>
    <property type="molecule type" value="Genomic_DNA"/>
</dbReference>